<evidence type="ECO:0000313" key="2">
    <source>
        <dbReference type="Proteomes" id="UP000027120"/>
    </source>
</evidence>
<gene>
    <name evidence="1" type="ORF">CISIN_1g038540mg</name>
</gene>
<proteinExistence type="predicted"/>
<accession>A0A067D1S4</accession>
<protein>
    <submittedName>
        <fullName evidence="1">Uncharacterized protein</fullName>
    </submittedName>
</protein>
<evidence type="ECO:0000313" key="1">
    <source>
        <dbReference type="EMBL" id="KDO36708.1"/>
    </source>
</evidence>
<dbReference type="AlphaFoldDB" id="A0A067D1S4"/>
<dbReference type="Proteomes" id="UP000027120">
    <property type="component" value="Unassembled WGS sequence"/>
</dbReference>
<dbReference type="EMBL" id="KK793385">
    <property type="protein sequence ID" value="KDO36708.1"/>
    <property type="molecule type" value="Genomic_DNA"/>
</dbReference>
<sequence length="66" mass="7688">MSMILSVMDKDDDKRTTVFVKFIGETHNMGIIDLEKISTIALVNRVMHMVLQRKLSFEEKFKLTLT</sequence>
<keyword evidence="2" id="KW-1185">Reference proteome</keyword>
<name>A0A067D1S4_CITSI</name>
<organism evidence="1 2">
    <name type="scientific">Citrus sinensis</name>
    <name type="common">Sweet orange</name>
    <name type="synonym">Citrus aurantium var. sinensis</name>
    <dbReference type="NCBI Taxonomy" id="2711"/>
    <lineage>
        <taxon>Eukaryota</taxon>
        <taxon>Viridiplantae</taxon>
        <taxon>Streptophyta</taxon>
        <taxon>Embryophyta</taxon>
        <taxon>Tracheophyta</taxon>
        <taxon>Spermatophyta</taxon>
        <taxon>Magnoliopsida</taxon>
        <taxon>eudicotyledons</taxon>
        <taxon>Gunneridae</taxon>
        <taxon>Pentapetalae</taxon>
        <taxon>rosids</taxon>
        <taxon>malvids</taxon>
        <taxon>Sapindales</taxon>
        <taxon>Rutaceae</taxon>
        <taxon>Aurantioideae</taxon>
        <taxon>Citrus</taxon>
    </lineage>
</organism>
<reference evidence="1 2" key="1">
    <citation type="submission" date="2014-04" db="EMBL/GenBank/DDBJ databases">
        <authorList>
            <consortium name="International Citrus Genome Consortium"/>
            <person name="Gmitter F."/>
            <person name="Chen C."/>
            <person name="Farmerie W."/>
            <person name="Harkins T."/>
            <person name="Desany B."/>
            <person name="Mohiuddin M."/>
            <person name="Kodira C."/>
            <person name="Borodovsky M."/>
            <person name="Lomsadze A."/>
            <person name="Burns P."/>
            <person name="Jenkins J."/>
            <person name="Prochnik S."/>
            <person name="Shu S."/>
            <person name="Chapman J."/>
            <person name="Pitluck S."/>
            <person name="Schmutz J."/>
            <person name="Rokhsar D."/>
        </authorList>
    </citation>
    <scope>NUCLEOTIDE SEQUENCE</scope>
</reference>